<accession>A0A4R0RHS6</accession>
<evidence type="ECO:0000313" key="3">
    <source>
        <dbReference type="EMBL" id="TCD65315.1"/>
    </source>
</evidence>
<evidence type="ECO:0000313" key="4">
    <source>
        <dbReference type="Proteomes" id="UP000292702"/>
    </source>
</evidence>
<evidence type="ECO:0000259" key="2">
    <source>
        <dbReference type="Pfam" id="PF20151"/>
    </source>
</evidence>
<keyword evidence="4" id="KW-1185">Reference proteome</keyword>
<gene>
    <name evidence="3" type="ORF">EIP91_002801</name>
</gene>
<keyword evidence="1" id="KW-0472">Membrane</keyword>
<keyword evidence="1" id="KW-0812">Transmembrane</keyword>
<sequence>MATQKLSFDIAFEAGAFSKTPFFSSNASRIADKTFVTALVTYDTLLTFSREVECIWKRKASLVTAIFLLQRWVLVLDGLVNMLPTAHHWVLFLLLLSQFEQRIPRCMAQGISDDALTSLGLLGTAGFSALRIWAICGGAIIPTVLVLLLGAVVPAINTQYIASLNTGYVTIGENCYTNRVIATALSLRMLLLRDGTLYFGMLLILNIVILVLDRFQDSFKAGTAFIFVVNAVSSNLLARFILDIRSASNTYSDDPEGPDTMMASTVRFDKPSMASSLGGPIGIEASTWISGAADDVADDQEELSLHAEEVVLREDVEDVA</sequence>
<evidence type="ECO:0000256" key="1">
    <source>
        <dbReference type="SAM" id="Phobius"/>
    </source>
</evidence>
<dbReference type="Proteomes" id="UP000292702">
    <property type="component" value="Unassembled WGS sequence"/>
</dbReference>
<feature type="transmembrane region" description="Helical" evidence="1">
    <location>
        <begin position="195"/>
        <end position="212"/>
    </location>
</feature>
<feature type="transmembrane region" description="Helical" evidence="1">
    <location>
        <begin position="224"/>
        <end position="242"/>
    </location>
</feature>
<dbReference type="Pfam" id="PF20151">
    <property type="entry name" value="DUF6533"/>
    <property type="match status" value="1"/>
</dbReference>
<dbReference type="AlphaFoldDB" id="A0A4R0RHS6"/>
<dbReference type="InterPro" id="IPR045340">
    <property type="entry name" value="DUF6533"/>
</dbReference>
<organism evidence="3 4">
    <name type="scientific">Steccherinum ochraceum</name>
    <dbReference type="NCBI Taxonomy" id="92696"/>
    <lineage>
        <taxon>Eukaryota</taxon>
        <taxon>Fungi</taxon>
        <taxon>Dikarya</taxon>
        <taxon>Basidiomycota</taxon>
        <taxon>Agaricomycotina</taxon>
        <taxon>Agaricomycetes</taxon>
        <taxon>Polyporales</taxon>
        <taxon>Steccherinaceae</taxon>
        <taxon>Steccherinum</taxon>
    </lineage>
</organism>
<name>A0A4R0RHS6_9APHY</name>
<dbReference type="EMBL" id="RWJN01000187">
    <property type="protein sequence ID" value="TCD65315.1"/>
    <property type="molecule type" value="Genomic_DNA"/>
</dbReference>
<feature type="domain" description="DUF6533" evidence="2">
    <location>
        <begin position="37"/>
        <end position="74"/>
    </location>
</feature>
<comment type="caution">
    <text evidence="3">The sequence shown here is derived from an EMBL/GenBank/DDBJ whole genome shotgun (WGS) entry which is preliminary data.</text>
</comment>
<feature type="transmembrane region" description="Helical" evidence="1">
    <location>
        <begin position="132"/>
        <end position="156"/>
    </location>
</feature>
<keyword evidence="1" id="KW-1133">Transmembrane helix</keyword>
<proteinExistence type="predicted"/>
<reference evidence="3 4" key="1">
    <citation type="submission" date="2018-11" db="EMBL/GenBank/DDBJ databases">
        <title>Genome assembly of Steccherinum ochraceum LE-BIN_3174, the white-rot fungus of the Steccherinaceae family (The Residual Polyporoid clade, Polyporales, Basidiomycota).</title>
        <authorList>
            <person name="Fedorova T.V."/>
            <person name="Glazunova O.A."/>
            <person name="Landesman E.O."/>
            <person name="Moiseenko K.V."/>
            <person name="Psurtseva N.V."/>
            <person name="Savinova O.S."/>
            <person name="Shakhova N.V."/>
            <person name="Tyazhelova T.V."/>
            <person name="Vasina D.V."/>
        </authorList>
    </citation>
    <scope>NUCLEOTIDE SEQUENCE [LARGE SCALE GENOMIC DNA]</scope>
    <source>
        <strain evidence="3 4">LE-BIN_3174</strain>
    </source>
</reference>
<protein>
    <recommendedName>
        <fullName evidence="2">DUF6533 domain-containing protein</fullName>
    </recommendedName>
</protein>
<dbReference type="OrthoDB" id="3038503at2759"/>